<comment type="caution">
    <text evidence="1">The sequence shown here is derived from an EMBL/GenBank/DDBJ whole genome shotgun (WGS) entry which is preliminary data.</text>
</comment>
<evidence type="ECO:0008006" key="3">
    <source>
        <dbReference type="Google" id="ProtNLM"/>
    </source>
</evidence>
<accession>A0ABW0ZEF0</accession>
<dbReference type="SUPFAM" id="SSF56219">
    <property type="entry name" value="DNase I-like"/>
    <property type="match status" value="1"/>
</dbReference>
<reference evidence="2" key="1">
    <citation type="journal article" date="2019" name="Int. J. Syst. Evol. Microbiol.">
        <title>The Global Catalogue of Microorganisms (GCM) 10K type strain sequencing project: providing services to taxonomists for standard genome sequencing and annotation.</title>
        <authorList>
            <consortium name="The Broad Institute Genomics Platform"/>
            <consortium name="The Broad Institute Genome Sequencing Center for Infectious Disease"/>
            <person name="Wu L."/>
            <person name="Ma J."/>
        </authorList>
    </citation>
    <scope>NUCLEOTIDE SEQUENCE [LARGE SCALE GENOMIC DNA]</scope>
    <source>
        <strain evidence="2">YIM 94188</strain>
    </source>
</reference>
<dbReference type="EMBL" id="JBHSNS010000001">
    <property type="protein sequence ID" value="MFC5727921.1"/>
    <property type="molecule type" value="Genomic_DNA"/>
</dbReference>
<evidence type="ECO:0000313" key="2">
    <source>
        <dbReference type="Proteomes" id="UP001596072"/>
    </source>
</evidence>
<proteinExistence type="predicted"/>
<evidence type="ECO:0000313" key="1">
    <source>
        <dbReference type="EMBL" id="MFC5727921.1"/>
    </source>
</evidence>
<gene>
    <name evidence="1" type="ORF">ACFPQB_03265</name>
</gene>
<organism evidence="1 2">
    <name type="scientific">Nocardioides vastitatis</name>
    <dbReference type="NCBI Taxonomy" id="2568655"/>
    <lineage>
        <taxon>Bacteria</taxon>
        <taxon>Bacillati</taxon>
        <taxon>Actinomycetota</taxon>
        <taxon>Actinomycetes</taxon>
        <taxon>Propionibacteriales</taxon>
        <taxon>Nocardioidaceae</taxon>
        <taxon>Nocardioides</taxon>
    </lineage>
</organism>
<dbReference type="Proteomes" id="UP001596072">
    <property type="component" value="Unassembled WGS sequence"/>
</dbReference>
<sequence>MTASPRAPERRRRRPATAALVVLLAGVLFGTLAPADTGVRLAAATDESTAATPTIRIVQANIKSGMGEAKTKADIRAVFRQKPDFVTYNEMTYRPDSWLVPPGYAMHRTAGPYTGETPVVWNTARWNMVDQGTFLISNRMRPAGSKKRFELGLRYANWVTVQSTTGQTMSVISTHFAPEYGYTEGITAPSFRRLGVLVQELRARGPVVVGGDMNTNYKNAADYPRNTVASVGLTPTYDVAGQALPTGMYRNATIDYVFMAPVTSFTLQRQFVTTVNSDHRLLTADVALVGGSASAFVPGTKTNDPATRPGAVTNLFIAALNKAPKGAAVHLMTRQLRGGNIQRAIFRAKSRGVHVQILTASRRPTWIERRLARMLGTNVYKRSWIRHQPRWTAHRLPAASVLASASGGTRALRIDATRALIPESHRVLTRARTTTDRTSYDLMFVRFFRAAGRKL</sequence>
<name>A0ABW0ZEF0_9ACTN</name>
<dbReference type="InterPro" id="IPR036691">
    <property type="entry name" value="Endo/exonu/phosph_ase_sf"/>
</dbReference>
<protein>
    <recommendedName>
        <fullName evidence="3">Endonuclease/exonuclease/phosphatase domain-containing protein</fullName>
    </recommendedName>
</protein>
<keyword evidence="2" id="KW-1185">Reference proteome</keyword>
<dbReference type="Gene3D" id="3.60.10.10">
    <property type="entry name" value="Endonuclease/exonuclease/phosphatase"/>
    <property type="match status" value="1"/>
</dbReference>
<dbReference type="RefSeq" id="WP_136436656.1">
    <property type="nucleotide sequence ID" value="NZ_JBHSNS010000001.1"/>
</dbReference>